<evidence type="ECO:0000313" key="1">
    <source>
        <dbReference type="EMBL" id="KAK3686756.1"/>
    </source>
</evidence>
<name>A0ACC3ME07_9PEZI</name>
<evidence type="ECO:0000313" key="2">
    <source>
        <dbReference type="Proteomes" id="UP001281147"/>
    </source>
</evidence>
<organism evidence="1 2">
    <name type="scientific">Vermiconidia calcicola</name>
    <dbReference type="NCBI Taxonomy" id="1690605"/>
    <lineage>
        <taxon>Eukaryota</taxon>
        <taxon>Fungi</taxon>
        <taxon>Dikarya</taxon>
        <taxon>Ascomycota</taxon>
        <taxon>Pezizomycotina</taxon>
        <taxon>Dothideomycetes</taxon>
        <taxon>Dothideomycetidae</taxon>
        <taxon>Mycosphaerellales</taxon>
        <taxon>Extremaceae</taxon>
        <taxon>Vermiconidia</taxon>
    </lineage>
</organism>
<accession>A0ACC3ME07</accession>
<keyword evidence="2" id="KW-1185">Reference proteome</keyword>
<dbReference type="Proteomes" id="UP001281147">
    <property type="component" value="Unassembled WGS sequence"/>
</dbReference>
<sequence>MAEKELYTSDHDIEKRMHNEGLSDHDILRNTESAKEEAMHFGHLSPDELILEKKLKRKIDSVIMPMVVLVYLMNYIDRNNYPAARLSGLQEDLNMSDTQFQTGLSILFVGYVLMQVPSNMFLNYFGRPSYYLGFWTIVWGLVSAVTSQVDSYGQIVACRFILGFVEAPFFPGVLFYLSKWYTKSELNLRMSIFYSGSLVAGAFGSLIAGGILNGLDGVRGIAAWQWLYIIEGVLTMAVGIAVIFVLPDFPDTWGKLSPELKRIANRRMAIDAAEADVDVGGNMSYVRGAKLAFSDPKTYLLAIMYHCIVGATGFQNFYPTLTRSLIPDNDVLALLLVAPPYIFIVFVSFAHSVMSDKLQNRFWFFLYPLAISTIGCFVFMFTSAFGPKYFALFLLNFAFCSFGTIYAWISNAIPRPPAKRTVALAFMNSIGNMASIWTPFTYFDWSEPYFRPALGIVVALMVVCACGACLVRWLLTKMNRELERLENDDVVLSDREMEKLRKTAEIEGCDIAAARQLQKGYRYII</sequence>
<dbReference type="EMBL" id="JAUTXU010000304">
    <property type="protein sequence ID" value="KAK3686756.1"/>
    <property type="molecule type" value="Genomic_DNA"/>
</dbReference>
<proteinExistence type="predicted"/>
<reference evidence="1" key="1">
    <citation type="submission" date="2023-07" db="EMBL/GenBank/DDBJ databases">
        <title>Black Yeasts Isolated from many extreme environments.</title>
        <authorList>
            <person name="Coleine C."/>
            <person name="Stajich J.E."/>
            <person name="Selbmann L."/>
        </authorList>
    </citation>
    <scope>NUCLEOTIDE SEQUENCE</scope>
    <source>
        <strain evidence="1">CCFEE 5714</strain>
    </source>
</reference>
<gene>
    <name evidence="1" type="ORF">LTR37_019506</name>
</gene>
<protein>
    <submittedName>
        <fullName evidence="1">Uncharacterized protein</fullName>
    </submittedName>
</protein>
<comment type="caution">
    <text evidence="1">The sequence shown here is derived from an EMBL/GenBank/DDBJ whole genome shotgun (WGS) entry which is preliminary data.</text>
</comment>